<evidence type="ECO:0000313" key="3">
    <source>
        <dbReference type="Proteomes" id="UP001056012"/>
    </source>
</evidence>
<sequence length="89" mass="8979">MPRNGDGSSDNGPIEAGQHAVHGASGDATMEHTKKVAPMPELEKGEETTTLTHASTGIQGMNASGGGAAPKEGWTGQGRPGEDSNKAPQ</sequence>
<protein>
    <submittedName>
        <fullName evidence="2">Uncharacterized protein</fullName>
    </submittedName>
</protein>
<feature type="compositionally biased region" description="Polar residues" evidence="1">
    <location>
        <begin position="53"/>
        <end position="62"/>
    </location>
</feature>
<gene>
    <name evidence="2" type="ORF">yc1106_01032</name>
</gene>
<evidence type="ECO:0000256" key="1">
    <source>
        <dbReference type="SAM" id="MobiDB-lite"/>
    </source>
</evidence>
<proteinExistence type="predicted"/>
<feature type="region of interest" description="Disordered" evidence="1">
    <location>
        <begin position="1"/>
        <end position="89"/>
    </location>
</feature>
<feature type="compositionally biased region" description="Basic and acidic residues" evidence="1">
    <location>
        <begin position="80"/>
        <end position="89"/>
    </location>
</feature>
<organism evidence="2 3">
    <name type="scientific">Curvularia clavata</name>
    <dbReference type="NCBI Taxonomy" id="95742"/>
    <lineage>
        <taxon>Eukaryota</taxon>
        <taxon>Fungi</taxon>
        <taxon>Dikarya</taxon>
        <taxon>Ascomycota</taxon>
        <taxon>Pezizomycotina</taxon>
        <taxon>Dothideomycetes</taxon>
        <taxon>Pleosporomycetidae</taxon>
        <taxon>Pleosporales</taxon>
        <taxon>Pleosporineae</taxon>
        <taxon>Pleosporaceae</taxon>
        <taxon>Curvularia</taxon>
    </lineage>
</organism>
<dbReference type="OrthoDB" id="3439627at2759"/>
<accession>A0A9Q8Z4E6</accession>
<dbReference type="Proteomes" id="UP001056012">
    <property type="component" value="Chromosome 1"/>
</dbReference>
<keyword evidence="3" id="KW-1185">Reference proteome</keyword>
<dbReference type="AlphaFoldDB" id="A0A9Q8Z4E6"/>
<dbReference type="VEuPathDB" id="FungiDB:yc1106_01032"/>
<dbReference type="EMBL" id="CP089274">
    <property type="protein sequence ID" value="USP73758.1"/>
    <property type="molecule type" value="Genomic_DNA"/>
</dbReference>
<evidence type="ECO:0000313" key="2">
    <source>
        <dbReference type="EMBL" id="USP73758.1"/>
    </source>
</evidence>
<reference evidence="2" key="1">
    <citation type="submission" date="2021-12" db="EMBL/GenBank/DDBJ databases">
        <title>Curvularia clavata genome.</title>
        <authorList>
            <person name="Cao Y."/>
        </authorList>
    </citation>
    <scope>NUCLEOTIDE SEQUENCE</scope>
    <source>
        <strain evidence="2">Yc1106</strain>
    </source>
</reference>
<name>A0A9Q8Z4E6_CURCL</name>
<feature type="compositionally biased region" description="Polar residues" evidence="1">
    <location>
        <begin position="1"/>
        <end position="11"/>
    </location>
</feature>